<keyword evidence="1" id="KW-1133">Transmembrane helix</keyword>
<dbReference type="AlphaFoldDB" id="A0A7W9UPP1"/>
<keyword evidence="1" id="KW-0472">Membrane</keyword>
<evidence type="ECO:0000313" key="3">
    <source>
        <dbReference type="Proteomes" id="UP000585836"/>
    </source>
</evidence>
<name>A0A7W9UPP1_9ACTN</name>
<reference evidence="2 3" key="1">
    <citation type="submission" date="2020-08" db="EMBL/GenBank/DDBJ databases">
        <title>Genomic Encyclopedia of Type Strains, Phase III (KMG-III): the genomes of soil and plant-associated and newly described type strains.</title>
        <authorList>
            <person name="Whitman W."/>
        </authorList>
    </citation>
    <scope>NUCLEOTIDE SEQUENCE [LARGE SCALE GENOMIC DNA]</scope>
    <source>
        <strain evidence="2 3">CECT 3313</strain>
    </source>
</reference>
<protein>
    <submittedName>
        <fullName evidence="2">Uncharacterized protein</fullName>
    </submittedName>
</protein>
<gene>
    <name evidence="2" type="ORF">FHS34_001133</name>
</gene>
<proteinExistence type="predicted"/>
<comment type="caution">
    <text evidence="2">The sequence shown here is derived from an EMBL/GenBank/DDBJ whole genome shotgun (WGS) entry which is preliminary data.</text>
</comment>
<feature type="transmembrane region" description="Helical" evidence="1">
    <location>
        <begin position="15"/>
        <end position="37"/>
    </location>
</feature>
<dbReference type="Proteomes" id="UP000585836">
    <property type="component" value="Unassembled WGS sequence"/>
</dbReference>
<accession>A0A7W9UPP1</accession>
<keyword evidence="3" id="KW-1185">Reference proteome</keyword>
<keyword evidence="1" id="KW-0812">Transmembrane</keyword>
<evidence type="ECO:0000256" key="1">
    <source>
        <dbReference type="SAM" id="Phobius"/>
    </source>
</evidence>
<organism evidence="2 3">
    <name type="scientific">Streptomyces echinatus</name>
    <dbReference type="NCBI Taxonomy" id="67293"/>
    <lineage>
        <taxon>Bacteria</taxon>
        <taxon>Bacillati</taxon>
        <taxon>Actinomycetota</taxon>
        <taxon>Actinomycetes</taxon>
        <taxon>Kitasatosporales</taxon>
        <taxon>Streptomycetaceae</taxon>
        <taxon>Streptomyces</taxon>
    </lineage>
</organism>
<sequence length="39" mass="4201">MTKSTDGKPSEEHPLWPWVVLVAVVAGVVIVLVNILMTA</sequence>
<dbReference type="EMBL" id="JACHJK010000002">
    <property type="protein sequence ID" value="MBB5925679.1"/>
    <property type="molecule type" value="Genomic_DNA"/>
</dbReference>
<evidence type="ECO:0000313" key="2">
    <source>
        <dbReference type="EMBL" id="MBB5925679.1"/>
    </source>
</evidence>